<dbReference type="Gene3D" id="3.40.50.200">
    <property type="entry name" value="Peptidase S8/S53 domain"/>
    <property type="match status" value="2"/>
</dbReference>
<evidence type="ECO:0000256" key="2">
    <source>
        <dbReference type="ARBA" id="ARBA00022670"/>
    </source>
</evidence>
<dbReference type="STRING" id="52.CMC5_060600"/>
<dbReference type="PANTHER" id="PTHR43806:SF11">
    <property type="entry name" value="CEREVISIN-RELATED"/>
    <property type="match status" value="1"/>
</dbReference>
<comment type="similarity">
    <text evidence="1 6 7">Belongs to the peptidase S8 family.</text>
</comment>
<dbReference type="PROSITE" id="PS00138">
    <property type="entry name" value="SUBTILASE_SER"/>
    <property type="match status" value="1"/>
</dbReference>
<evidence type="ECO:0000256" key="4">
    <source>
        <dbReference type="ARBA" id="ARBA00022825"/>
    </source>
</evidence>
<dbReference type="Proteomes" id="UP000067626">
    <property type="component" value="Chromosome"/>
</dbReference>
<dbReference type="PANTHER" id="PTHR43806">
    <property type="entry name" value="PEPTIDASE S8"/>
    <property type="match status" value="1"/>
</dbReference>
<dbReference type="InterPro" id="IPR036852">
    <property type="entry name" value="Peptidase_S8/S53_dom_sf"/>
</dbReference>
<dbReference type="PROSITE" id="PS00136">
    <property type="entry name" value="SUBTILASE_ASP"/>
    <property type="match status" value="1"/>
</dbReference>
<dbReference type="InterPro" id="IPR023827">
    <property type="entry name" value="Peptidase_S8_Asp-AS"/>
</dbReference>
<dbReference type="InterPro" id="IPR024038">
    <property type="entry name" value="MYXO-CTERM"/>
</dbReference>
<evidence type="ECO:0000256" key="9">
    <source>
        <dbReference type="SAM" id="SignalP"/>
    </source>
</evidence>
<keyword evidence="12" id="KW-1185">Reference proteome</keyword>
<dbReference type="InterPro" id="IPR023828">
    <property type="entry name" value="Peptidase_S8_Ser-AS"/>
</dbReference>
<keyword evidence="9" id="KW-0732">Signal</keyword>
<dbReference type="InterPro" id="IPR015500">
    <property type="entry name" value="Peptidase_S8_subtilisin-rel"/>
</dbReference>
<feature type="region of interest" description="Disordered" evidence="8">
    <location>
        <begin position="686"/>
        <end position="705"/>
    </location>
</feature>
<dbReference type="PROSITE" id="PS51892">
    <property type="entry name" value="SUBTILASE"/>
    <property type="match status" value="1"/>
</dbReference>
<evidence type="ECO:0000256" key="3">
    <source>
        <dbReference type="ARBA" id="ARBA00022801"/>
    </source>
</evidence>
<dbReference type="PRINTS" id="PR00723">
    <property type="entry name" value="SUBTILISIN"/>
</dbReference>
<feature type="signal peptide" evidence="9">
    <location>
        <begin position="1"/>
        <end position="26"/>
    </location>
</feature>
<dbReference type="OrthoDB" id="9816306at2"/>
<dbReference type="KEGG" id="ccro:CMC5_060600"/>
<feature type="active site" description="Charge relay system" evidence="5 6">
    <location>
        <position position="213"/>
    </location>
</feature>
<protein>
    <submittedName>
        <fullName evidence="11">Subtilisin like protease</fullName>
    </submittedName>
</protein>
<feature type="domain" description="Peptidase S8/S53" evidence="10">
    <location>
        <begin position="129"/>
        <end position="328"/>
    </location>
</feature>
<evidence type="ECO:0000256" key="6">
    <source>
        <dbReference type="PROSITE-ProRule" id="PRU01240"/>
    </source>
</evidence>
<name>A0A0K1ELV9_CHOCO</name>
<feature type="region of interest" description="Disordered" evidence="8">
    <location>
        <begin position="642"/>
        <end position="667"/>
    </location>
</feature>
<accession>A0A0K1ELV9</accession>
<dbReference type="EMBL" id="CP012159">
    <property type="protein sequence ID" value="AKT41849.1"/>
    <property type="molecule type" value="Genomic_DNA"/>
</dbReference>
<sequence>MRPRRLALILTSLAALLTAPTSDAWADAPAAPLARHLGRRGHPHPLADSSGRIPILVPLPVGTDARSLGLLPVAPGFGSIRLAPSDVDLFTGGNAKLSLLAGPPRQALLDVSGELTRAASYRANTQSTGEGVVVGVIDTGFDLAHPDLRDATGKTRIAWMLQAGTPRGLHPALEDEFGCTDPNQTPCAILAASDIDALIASGEESLSDRRSAHGTHVLSIAAGNGGVMGEGTPRYVGVAPGATLVVVAPSLPGAGFRDADLLNATRFVFDRAEALGMPAVVNLSVGGDFGPHDGSSPLEQGLAGMVGEDKPGRVIVVAAGNSGTLYALGEDGPFGIHTEARVSPSSTVRVPIRSSRSKQGQGFVWITFRPDDEVSVGLEGPDGSTWVGLTDPGEDAGYGGGDEKISAAVINRIANGKSPITEATNSAVVAWDGTWEAGELNIVLEGKGDAQLWMAGLGDVSTSSGLGLLFVRALKQGTITVPASHPGLLAVGCTINRVEWTPFDSTQPLTISELGGAVVRPDGACFFSSAGPTPFGAPKPELSAPGGFVVGAMAASSDPREDRGGLFDPQGCPDSTPCFVVDDHHAITSGTSMSAPQVAGAVALLLERDKKRDCTPSEAGACNPTLTQRRVTEILQAGARYPGGVVPRETPRDPEGLVPHETQLGPGTLDVEGAMQVLEVYLERLSRETNESDSPSGNEEPIPPAVDRSWYVLSSSYARPDPTWPVWGHVELRRADGTVATTVDESKLRVQVINGLLVDPLTAVSHGMWRFAVAAPKGVYGTSISIDVLYDDVSLGTRELPVGMDLWTSSGDISATSAGCACSAGAPPSSPPPWTLAALGAALLGGRRLRRRPSGTKCTR</sequence>
<dbReference type="AlphaFoldDB" id="A0A0K1ELV9"/>
<evidence type="ECO:0000259" key="10">
    <source>
        <dbReference type="Pfam" id="PF00082"/>
    </source>
</evidence>
<feature type="active site" description="Charge relay system" evidence="5 6">
    <location>
        <position position="592"/>
    </location>
</feature>
<dbReference type="GO" id="GO:0004252">
    <property type="term" value="F:serine-type endopeptidase activity"/>
    <property type="evidence" value="ECO:0007669"/>
    <property type="project" value="UniProtKB-UniRule"/>
</dbReference>
<feature type="chain" id="PRO_5005459631" evidence="9">
    <location>
        <begin position="27"/>
        <end position="860"/>
    </location>
</feature>
<feature type="active site" description="Charge relay system" evidence="5 6">
    <location>
        <position position="138"/>
    </location>
</feature>
<evidence type="ECO:0000313" key="12">
    <source>
        <dbReference type="Proteomes" id="UP000067626"/>
    </source>
</evidence>
<dbReference type="Pfam" id="PF00082">
    <property type="entry name" value="Peptidase_S8"/>
    <property type="match status" value="2"/>
</dbReference>
<evidence type="ECO:0000256" key="5">
    <source>
        <dbReference type="PIRSR" id="PIRSR615500-1"/>
    </source>
</evidence>
<keyword evidence="3 6" id="KW-0378">Hydrolase</keyword>
<dbReference type="SUPFAM" id="SSF52743">
    <property type="entry name" value="Subtilisin-like"/>
    <property type="match status" value="1"/>
</dbReference>
<gene>
    <name evidence="11" type="ORF">CMC5_060600</name>
</gene>
<feature type="domain" description="Peptidase S8/S53" evidence="10">
    <location>
        <begin position="475"/>
        <end position="618"/>
    </location>
</feature>
<evidence type="ECO:0000256" key="8">
    <source>
        <dbReference type="SAM" id="MobiDB-lite"/>
    </source>
</evidence>
<proteinExistence type="inferred from homology"/>
<dbReference type="GO" id="GO:0006508">
    <property type="term" value="P:proteolysis"/>
    <property type="evidence" value="ECO:0007669"/>
    <property type="project" value="UniProtKB-KW"/>
</dbReference>
<dbReference type="InterPro" id="IPR050131">
    <property type="entry name" value="Peptidase_S8_subtilisin-like"/>
</dbReference>
<keyword evidence="2 6" id="KW-0645">Protease</keyword>
<keyword evidence="4 6" id="KW-0720">Serine protease</keyword>
<reference evidence="11 12" key="1">
    <citation type="submission" date="2015-07" db="EMBL/GenBank/DDBJ databases">
        <title>Genome analysis of myxobacterium Chondromyces crocatus Cm c5 reveals a high potential for natural compound synthesis and the genetic basis for the loss of fruiting body formation.</title>
        <authorList>
            <person name="Zaburannyi N."/>
            <person name="Bunk B."/>
            <person name="Maier J."/>
            <person name="Overmann J."/>
            <person name="Mueller R."/>
        </authorList>
    </citation>
    <scope>NUCLEOTIDE SEQUENCE [LARGE SCALE GENOMIC DNA]</scope>
    <source>
        <strain evidence="11 12">Cm c5</strain>
    </source>
</reference>
<evidence type="ECO:0000256" key="1">
    <source>
        <dbReference type="ARBA" id="ARBA00011073"/>
    </source>
</evidence>
<evidence type="ECO:0000256" key="7">
    <source>
        <dbReference type="RuleBase" id="RU003355"/>
    </source>
</evidence>
<dbReference type="InterPro" id="IPR000209">
    <property type="entry name" value="Peptidase_S8/S53_dom"/>
</dbReference>
<organism evidence="11 12">
    <name type="scientific">Chondromyces crocatus</name>
    <dbReference type="NCBI Taxonomy" id="52"/>
    <lineage>
        <taxon>Bacteria</taxon>
        <taxon>Pseudomonadati</taxon>
        <taxon>Myxococcota</taxon>
        <taxon>Polyangia</taxon>
        <taxon>Polyangiales</taxon>
        <taxon>Polyangiaceae</taxon>
        <taxon>Chondromyces</taxon>
    </lineage>
</organism>
<evidence type="ECO:0000313" key="11">
    <source>
        <dbReference type="EMBL" id="AKT41849.1"/>
    </source>
</evidence>
<dbReference type="NCBIfam" id="TIGR03901">
    <property type="entry name" value="MYXO-CTERM"/>
    <property type="match status" value="1"/>
</dbReference>